<feature type="repeat" description="PPR" evidence="2">
    <location>
        <begin position="197"/>
        <end position="231"/>
    </location>
</feature>
<dbReference type="PANTHER" id="PTHR47926">
    <property type="entry name" value="PENTATRICOPEPTIDE REPEAT-CONTAINING PROTEIN"/>
    <property type="match status" value="1"/>
</dbReference>
<keyword evidence="1" id="KW-0677">Repeat</keyword>
<feature type="domain" description="DYW" evidence="3">
    <location>
        <begin position="706"/>
        <end position="798"/>
    </location>
</feature>
<dbReference type="InterPro" id="IPR046960">
    <property type="entry name" value="PPR_At4g14850-like_plant"/>
</dbReference>
<dbReference type="InterPro" id="IPR046849">
    <property type="entry name" value="E2_motif"/>
</dbReference>
<accession>A0ABR2MDC9</accession>
<proteinExistence type="predicted"/>
<evidence type="ECO:0000259" key="3">
    <source>
        <dbReference type="Pfam" id="PF14432"/>
    </source>
</evidence>
<sequence>MLFDPYLTNGRKLLAPSLKSFTARNPIVSINLSILEDRLSNCQKLKNFLQIHSQMTVSSFINDSYAASRLLSFSTSCSFLDLGYSRRLLRQVESPNPFSWNTVMRSHVQRNLPQCCFPLYKLMLKSDSVPDNYTYPILLQACALQFSELEGLQIHAQILNFGLQSDVFVLNTLINMYSVCGHLEDARLLFDRSPVLDSVSWNSILAAYVLIGDVDEAVRVFDNMPERNTIASNSMIALLGKNKRFDDARMLFDEMPTRDVVSWTAMISCYEQSEMFRESLDLFYLMRIRGVHIDEVALVTVLSSCASLQDTKNGESVHGLIIRTGIQSYIILQNSLIHMYCSCSEITTAQMLFDSCDKDQISWNIMISGYLKCGFVDKARDFFNAMTQKDLVSWSTMISGFTQHGFFTDTLSLFQEMQTLGVKPDETTLVSIVSACTNLSALEQGKWVHAYIRKHSYQLNVFLGTTMVDMYMKCGCRESAMLVFDEMEEKSVSTWNAMILGLAMNGFFKEALKKFAEMERHGVLPNEVTFVGVLGACRHGGLVDKGREYFDLMKRMYNLEPNVKHYGCMVDLLGRAGLLGEAEKLIDDMPVAPDPSTWGALLGACKKHGDTEIGERVGRKLIEFEPKHDGFHVLLSNIYASKGKWDDLMEVRSDMKQRRVLKMPGCSIIEARGAVHEFLSGDSSHPQMEEIEDMLNEMVRRLKIEGYEAKTTEVAFDIEMEEKESSVYRHSEKLAIAFGLINIDPPAPVRIMKNLRICGDCHDAAKILSKVFGREIVVRDRQRFHHFKQGVCSCADYW</sequence>
<dbReference type="NCBIfam" id="TIGR00756">
    <property type="entry name" value="PPR"/>
    <property type="match status" value="6"/>
</dbReference>
<feature type="repeat" description="PPR" evidence="2">
    <location>
        <begin position="359"/>
        <end position="389"/>
    </location>
</feature>
<feature type="repeat" description="PPR" evidence="2">
    <location>
        <begin position="390"/>
        <end position="424"/>
    </location>
</feature>
<dbReference type="Gene3D" id="1.25.40.10">
    <property type="entry name" value="Tetratricopeptide repeat domain"/>
    <property type="match status" value="6"/>
</dbReference>
<dbReference type="Pfam" id="PF01535">
    <property type="entry name" value="PPR"/>
    <property type="match status" value="5"/>
</dbReference>
<dbReference type="Pfam" id="PF20430">
    <property type="entry name" value="Eplus_motif"/>
    <property type="match status" value="1"/>
</dbReference>
<feature type="repeat" description="PPR" evidence="2">
    <location>
        <begin position="491"/>
        <end position="525"/>
    </location>
</feature>
<dbReference type="PANTHER" id="PTHR47926:SF436">
    <property type="entry name" value="PENTATRICOPEPTIDE REPEAT-CONTAINING PROTEIN ELI1, CHLOROPLASTIC-LIKE ISOFORM X2"/>
    <property type="match status" value="1"/>
</dbReference>
<feature type="repeat" description="PPR" evidence="2">
    <location>
        <begin position="259"/>
        <end position="293"/>
    </location>
</feature>
<dbReference type="InterPro" id="IPR002885">
    <property type="entry name" value="PPR_rpt"/>
</dbReference>
<gene>
    <name evidence="4" type="primary">PCMP-H12</name>
    <name evidence="4" type="ORF">KSP40_PGU007663</name>
</gene>
<dbReference type="InterPro" id="IPR011990">
    <property type="entry name" value="TPR-like_helical_dom_sf"/>
</dbReference>
<dbReference type="Pfam" id="PF14432">
    <property type="entry name" value="DYW_deaminase"/>
    <property type="match status" value="1"/>
</dbReference>
<evidence type="ECO:0000256" key="2">
    <source>
        <dbReference type="PROSITE-ProRule" id="PRU00708"/>
    </source>
</evidence>
<evidence type="ECO:0000313" key="5">
    <source>
        <dbReference type="Proteomes" id="UP001412067"/>
    </source>
</evidence>
<evidence type="ECO:0000313" key="4">
    <source>
        <dbReference type="EMBL" id="KAK8962159.1"/>
    </source>
</evidence>
<dbReference type="SUPFAM" id="SSF48452">
    <property type="entry name" value="TPR-like"/>
    <property type="match status" value="1"/>
</dbReference>
<evidence type="ECO:0000256" key="1">
    <source>
        <dbReference type="ARBA" id="ARBA00022737"/>
    </source>
</evidence>
<dbReference type="InterPro" id="IPR032867">
    <property type="entry name" value="DYW_dom"/>
</dbReference>
<dbReference type="EMBL" id="JBBWWR010000008">
    <property type="protein sequence ID" value="KAK8962159.1"/>
    <property type="molecule type" value="Genomic_DNA"/>
</dbReference>
<dbReference type="InterPro" id="IPR046848">
    <property type="entry name" value="E_motif"/>
</dbReference>
<protein>
    <submittedName>
        <fullName evidence="4">Pentatricopeptide repeat-containing protein</fullName>
    </submittedName>
</protein>
<organism evidence="4 5">
    <name type="scientific">Platanthera guangdongensis</name>
    <dbReference type="NCBI Taxonomy" id="2320717"/>
    <lineage>
        <taxon>Eukaryota</taxon>
        <taxon>Viridiplantae</taxon>
        <taxon>Streptophyta</taxon>
        <taxon>Embryophyta</taxon>
        <taxon>Tracheophyta</taxon>
        <taxon>Spermatophyta</taxon>
        <taxon>Magnoliopsida</taxon>
        <taxon>Liliopsida</taxon>
        <taxon>Asparagales</taxon>
        <taxon>Orchidaceae</taxon>
        <taxon>Orchidoideae</taxon>
        <taxon>Orchideae</taxon>
        <taxon>Orchidinae</taxon>
        <taxon>Platanthera</taxon>
    </lineage>
</organism>
<dbReference type="Pfam" id="PF13041">
    <property type="entry name" value="PPR_2"/>
    <property type="match status" value="3"/>
</dbReference>
<dbReference type="Proteomes" id="UP001412067">
    <property type="component" value="Unassembled WGS sequence"/>
</dbReference>
<name>A0ABR2MDC9_9ASPA</name>
<reference evidence="4 5" key="1">
    <citation type="journal article" date="2022" name="Nat. Plants">
        <title>Genomes of leafy and leafless Platanthera orchids illuminate the evolution of mycoheterotrophy.</title>
        <authorList>
            <person name="Li M.H."/>
            <person name="Liu K.W."/>
            <person name="Li Z."/>
            <person name="Lu H.C."/>
            <person name="Ye Q.L."/>
            <person name="Zhang D."/>
            <person name="Wang J.Y."/>
            <person name="Li Y.F."/>
            <person name="Zhong Z.M."/>
            <person name="Liu X."/>
            <person name="Yu X."/>
            <person name="Liu D.K."/>
            <person name="Tu X.D."/>
            <person name="Liu B."/>
            <person name="Hao Y."/>
            <person name="Liao X.Y."/>
            <person name="Jiang Y.T."/>
            <person name="Sun W.H."/>
            <person name="Chen J."/>
            <person name="Chen Y.Q."/>
            <person name="Ai Y."/>
            <person name="Zhai J.W."/>
            <person name="Wu S.S."/>
            <person name="Zhou Z."/>
            <person name="Hsiao Y.Y."/>
            <person name="Wu W.L."/>
            <person name="Chen Y.Y."/>
            <person name="Lin Y.F."/>
            <person name="Hsu J.L."/>
            <person name="Li C.Y."/>
            <person name="Wang Z.W."/>
            <person name="Zhao X."/>
            <person name="Zhong W.Y."/>
            <person name="Ma X.K."/>
            <person name="Ma L."/>
            <person name="Huang J."/>
            <person name="Chen G.Z."/>
            <person name="Huang M.Z."/>
            <person name="Huang L."/>
            <person name="Peng D.H."/>
            <person name="Luo Y.B."/>
            <person name="Zou S.Q."/>
            <person name="Chen S.P."/>
            <person name="Lan S."/>
            <person name="Tsai W.C."/>
            <person name="Van de Peer Y."/>
            <person name="Liu Z.J."/>
        </authorList>
    </citation>
    <scope>NUCLEOTIDE SEQUENCE [LARGE SCALE GENOMIC DNA]</scope>
    <source>
        <strain evidence="4">Lor288</strain>
    </source>
</reference>
<dbReference type="PROSITE" id="PS51375">
    <property type="entry name" value="PPR"/>
    <property type="match status" value="5"/>
</dbReference>
<dbReference type="Pfam" id="PF20431">
    <property type="entry name" value="E_motif"/>
    <property type="match status" value="1"/>
</dbReference>
<keyword evidence="5" id="KW-1185">Reference proteome</keyword>
<comment type="caution">
    <text evidence="4">The sequence shown here is derived from an EMBL/GenBank/DDBJ whole genome shotgun (WGS) entry which is preliminary data.</text>
</comment>